<keyword evidence="2" id="KW-0349">Heme</keyword>
<evidence type="ECO:0000313" key="8">
    <source>
        <dbReference type="Proteomes" id="UP000028547"/>
    </source>
</evidence>
<dbReference type="Gene3D" id="1.10.630.10">
    <property type="entry name" value="Cytochrome P450"/>
    <property type="match status" value="1"/>
</dbReference>
<dbReference type="PANTHER" id="PTHR46696">
    <property type="entry name" value="P450, PUTATIVE (EUROFUNG)-RELATED"/>
    <property type="match status" value="1"/>
</dbReference>
<dbReference type="PRINTS" id="PR00385">
    <property type="entry name" value="P450"/>
</dbReference>
<dbReference type="GO" id="GO:0016705">
    <property type="term" value="F:oxidoreductase activity, acting on paired donors, with incorporation or reduction of molecular oxygen"/>
    <property type="evidence" value="ECO:0007669"/>
    <property type="project" value="InterPro"/>
</dbReference>
<proteinExistence type="inferred from homology"/>
<gene>
    <name evidence="7" type="ORF">Q664_43130</name>
</gene>
<dbReference type="SUPFAM" id="SSF48264">
    <property type="entry name" value="Cytochrome P450"/>
    <property type="match status" value="1"/>
</dbReference>
<evidence type="ECO:0000256" key="3">
    <source>
        <dbReference type="ARBA" id="ARBA00022723"/>
    </source>
</evidence>
<dbReference type="GO" id="GO:0004497">
    <property type="term" value="F:monooxygenase activity"/>
    <property type="evidence" value="ECO:0007669"/>
    <property type="project" value="UniProtKB-KW"/>
</dbReference>
<comment type="similarity">
    <text evidence="1">Belongs to the cytochrome P450 family.</text>
</comment>
<dbReference type="Pfam" id="PF00067">
    <property type="entry name" value="p450"/>
    <property type="match status" value="1"/>
</dbReference>
<protein>
    <submittedName>
        <fullName evidence="7">Cytochrome P450 hydroxylase</fullName>
    </submittedName>
</protein>
<keyword evidence="6" id="KW-0503">Monooxygenase</keyword>
<keyword evidence="5" id="KW-0408">Iron</keyword>
<evidence type="ECO:0000256" key="1">
    <source>
        <dbReference type="ARBA" id="ARBA00010617"/>
    </source>
</evidence>
<dbReference type="AlphaFoldDB" id="A0A084SI96"/>
<sequence length="410" mass="46459">MSDQPAATAPTYDIFAPDVLQDATPLLNRLRAEAPVYFSPQLQGYILTRYDDITTVLKDAEIQSAQLTGWIDQFPPEAQRQLQPLRSSLILWMGHTNVADHQRVQRVLRRYFTAATVEGLRPRVEAIVKMLLDAVQDKGELDVVQDIAHPLPTHIIGELLGVPAEDRGLFMQWSRDINNLFQMSDLETLLKTQKAVLDVQDYMRPIVEARRREPRNDLTSVLVAAQREGQLISDDELVGNCVMLMFGGHETTAYLIANSVLALMQHPEQFEMLKANPKLLPSAIDEVLRYDGSVDMLMRVTTKPLELVGGKVPANSLLLLMLRAGNRDPDMYTEPNRFDITRRTNVRNLAFGSGPFYCLGSALAQMEGQICLGEMLRRMPNLRPLFDITQPDYRPQPPIRRRLETLRLAF</sequence>
<dbReference type="InterPro" id="IPR036396">
    <property type="entry name" value="Cyt_P450_sf"/>
</dbReference>
<name>A0A084SI96_9BACT</name>
<evidence type="ECO:0000256" key="6">
    <source>
        <dbReference type="ARBA" id="ARBA00023033"/>
    </source>
</evidence>
<dbReference type="CDD" id="cd20625">
    <property type="entry name" value="CYP164-like"/>
    <property type="match status" value="1"/>
</dbReference>
<dbReference type="GO" id="GO:0020037">
    <property type="term" value="F:heme binding"/>
    <property type="evidence" value="ECO:0007669"/>
    <property type="project" value="InterPro"/>
</dbReference>
<evidence type="ECO:0000256" key="4">
    <source>
        <dbReference type="ARBA" id="ARBA00023002"/>
    </source>
</evidence>
<comment type="caution">
    <text evidence="7">The sequence shown here is derived from an EMBL/GenBank/DDBJ whole genome shotgun (WGS) entry which is preliminary data.</text>
</comment>
<reference evidence="7 8" key="1">
    <citation type="submission" date="2014-07" db="EMBL/GenBank/DDBJ databases">
        <title>Draft Genome Sequence of Gephyronic Acid Producer, Cystobacter violaceus Strain Cb vi76.</title>
        <authorList>
            <person name="Stevens D.C."/>
            <person name="Young J."/>
            <person name="Carmichael R."/>
            <person name="Tan J."/>
            <person name="Taylor R.E."/>
        </authorList>
    </citation>
    <scope>NUCLEOTIDE SEQUENCE [LARGE SCALE GENOMIC DNA]</scope>
    <source>
        <strain evidence="7 8">Cb vi76</strain>
    </source>
</reference>
<dbReference type="PANTHER" id="PTHR46696:SF1">
    <property type="entry name" value="CYTOCHROME P450 YJIB-RELATED"/>
    <property type="match status" value="1"/>
</dbReference>
<keyword evidence="4" id="KW-0560">Oxidoreductase</keyword>
<dbReference type="InterPro" id="IPR001128">
    <property type="entry name" value="Cyt_P450"/>
</dbReference>
<dbReference type="EMBL" id="JPMI01000302">
    <property type="protein sequence ID" value="KFA88181.1"/>
    <property type="molecule type" value="Genomic_DNA"/>
</dbReference>
<dbReference type="Proteomes" id="UP000028547">
    <property type="component" value="Unassembled WGS sequence"/>
</dbReference>
<dbReference type="RefSeq" id="WP_043409720.1">
    <property type="nucleotide sequence ID" value="NZ_JPMI01000302.1"/>
</dbReference>
<dbReference type="InterPro" id="IPR002397">
    <property type="entry name" value="Cyt_P450_B"/>
</dbReference>
<organism evidence="7 8">
    <name type="scientific">Archangium violaceum Cb vi76</name>
    <dbReference type="NCBI Taxonomy" id="1406225"/>
    <lineage>
        <taxon>Bacteria</taxon>
        <taxon>Pseudomonadati</taxon>
        <taxon>Myxococcota</taxon>
        <taxon>Myxococcia</taxon>
        <taxon>Myxococcales</taxon>
        <taxon>Cystobacterineae</taxon>
        <taxon>Archangiaceae</taxon>
        <taxon>Archangium</taxon>
    </lineage>
</organism>
<evidence type="ECO:0000256" key="2">
    <source>
        <dbReference type="ARBA" id="ARBA00022617"/>
    </source>
</evidence>
<evidence type="ECO:0000313" key="7">
    <source>
        <dbReference type="EMBL" id="KFA88181.1"/>
    </source>
</evidence>
<dbReference type="PRINTS" id="PR00359">
    <property type="entry name" value="BP450"/>
</dbReference>
<dbReference type="FunFam" id="1.10.630.10:FF:000018">
    <property type="entry name" value="Cytochrome P450 monooxygenase"/>
    <property type="match status" value="1"/>
</dbReference>
<keyword evidence="3" id="KW-0479">Metal-binding</keyword>
<evidence type="ECO:0000256" key="5">
    <source>
        <dbReference type="ARBA" id="ARBA00023004"/>
    </source>
</evidence>
<accession>A0A084SI96</accession>
<dbReference type="GO" id="GO:0005506">
    <property type="term" value="F:iron ion binding"/>
    <property type="evidence" value="ECO:0007669"/>
    <property type="project" value="InterPro"/>
</dbReference>